<keyword evidence="2" id="KW-1185">Reference proteome</keyword>
<dbReference type="Proteomes" id="UP000023152">
    <property type="component" value="Unassembled WGS sequence"/>
</dbReference>
<gene>
    <name evidence="1" type="ORF">RFI_06928</name>
</gene>
<accession>X6NY22</accession>
<dbReference type="AlphaFoldDB" id="X6NY22"/>
<proteinExistence type="predicted"/>
<protein>
    <submittedName>
        <fullName evidence="1">Uncharacterized protein</fullName>
    </submittedName>
</protein>
<sequence length="105" mass="11521">MKNKFFFNVEKGSKVNDSVENKNDHEGNANVVYARKVNSKGAKNKSKSMTKSLIDSVKSSISSIISDPKKLVGGLVLVGVATVTYKTILIKPTEKQNTTEKNVEF</sequence>
<evidence type="ECO:0000313" key="1">
    <source>
        <dbReference type="EMBL" id="ETO30187.1"/>
    </source>
</evidence>
<comment type="caution">
    <text evidence="1">The sequence shown here is derived from an EMBL/GenBank/DDBJ whole genome shotgun (WGS) entry which is preliminary data.</text>
</comment>
<organism evidence="1 2">
    <name type="scientific">Reticulomyxa filosa</name>
    <dbReference type="NCBI Taxonomy" id="46433"/>
    <lineage>
        <taxon>Eukaryota</taxon>
        <taxon>Sar</taxon>
        <taxon>Rhizaria</taxon>
        <taxon>Retaria</taxon>
        <taxon>Foraminifera</taxon>
        <taxon>Monothalamids</taxon>
        <taxon>Reticulomyxidae</taxon>
        <taxon>Reticulomyxa</taxon>
    </lineage>
</organism>
<dbReference type="EMBL" id="ASPP01005633">
    <property type="protein sequence ID" value="ETO30187.1"/>
    <property type="molecule type" value="Genomic_DNA"/>
</dbReference>
<reference evidence="1 2" key="1">
    <citation type="journal article" date="2013" name="Curr. Biol.">
        <title>The Genome of the Foraminiferan Reticulomyxa filosa.</title>
        <authorList>
            <person name="Glockner G."/>
            <person name="Hulsmann N."/>
            <person name="Schleicher M."/>
            <person name="Noegel A.A."/>
            <person name="Eichinger L."/>
            <person name="Gallinger C."/>
            <person name="Pawlowski J."/>
            <person name="Sierra R."/>
            <person name="Euteneuer U."/>
            <person name="Pillet L."/>
            <person name="Moustafa A."/>
            <person name="Platzer M."/>
            <person name="Groth M."/>
            <person name="Szafranski K."/>
            <person name="Schliwa M."/>
        </authorList>
    </citation>
    <scope>NUCLEOTIDE SEQUENCE [LARGE SCALE GENOMIC DNA]</scope>
</reference>
<evidence type="ECO:0000313" key="2">
    <source>
        <dbReference type="Proteomes" id="UP000023152"/>
    </source>
</evidence>
<name>X6NY22_RETFI</name>